<dbReference type="EMBL" id="CH473948">
    <property type="protein sequence ID" value="EDM06255.1"/>
    <property type="molecule type" value="Genomic_DNA"/>
</dbReference>
<dbReference type="Proteomes" id="UP000234681">
    <property type="component" value="Chromosome 10"/>
</dbReference>
<protein>
    <submittedName>
        <fullName evidence="2">RCG33875, isoform CRA_a</fullName>
    </submittedName>
</protein>
<accession>A6HJP9</accession>
<reference evidence="2 3" key="2">
    <citation type="submission" date="2005-07" db="EMBL/GenBank/DDBJ databases">
        <authorList>
            <person name="Mural R.J."/>
            <person name="Li P.W."/>
            <person name="Adams M.D."/>
            <person name="Amanatides P.G."/>
            <person name="Baden-Tillson H."/>
            <person name="Barnstead M."/>
            <person name="Chin S.H."/>
            <person name="Dew I."/>
            <person name="Evans C.A."/>
            <person name="Ferriera S."/>
            <person name="Flanigan M."/>
            <person name="Fosler C."/>
            <person name="Glodek A."/>
            <person name="Gu Z."/>
            <person name="Holt R.A."/>
            <person name="Jennings D."/>
            <person name="Kraft C.L."/>
            <person name="Lu F."/>
            <person name="Nguyen T."/>
            <person name="Nusskern D.R."/>
            <person name="Pfannkoch C.M."/>
            <person name="Sitter C."/>
            <person name="Sutton G.G."/>
            <person name="Venter J.C."/>
            <person name="Wang Z."/>
            <person name="Woodage T."/>
            <person name="Zheng X.H."/>
            <person name="Zhong F."/>
        </authorList>
    </citation>
    <scope>NUCLEOTIDE SEQUENCE [LARGE SCALE GENOMIC DNA]</scope>
    <source>
        <strain evidence="2">BN</strain>
        <strain evidence="3">BN, Sprague-Dawley</strain>
    </source>
</reference>
<evidence type="ECO:0000313" key="2">
    <source>
        <dbReference type="EMBL" id="EDM06255.1"/>
    </source>
</evidence>
<feature type="region of interest" description="Disordered" evidence="1">
    <location>
        <begin position="1"/>
        <end position="45"/>
    </location>
</feature>
<feature type="non-terminal residue" evidence="2">
    <location>
        <position position="45"/>
    </location>
</feature>
<evidence type="ECO:0000256" key="1">
    <source>
        <dbReference type="SAM" id="MobiDB-lite"/>
    </source>
</evidence>
<dbReference type="EMBL" id="CH473948">
    <property type="protein sequence ID" value="EDM06252.1"/>
    <property type="molecule type" value="Genomic_DNA"/>
</dbReference>
<gene>
    <name evidence="2" type="ORF">rCG_33875</name>
</gene>
<evidence type="ECO:0000313" key="3">
    <source>
        <dbReference type="Proteomes" id="UP000234681"/>
    </source>
</evidence>
<name>A6HJP9_RAT</name>
<reference evidence="2" key="1">
    <citation type="journal article" date="2005" name="Genome Res.">
        <title>Gene and alternative splicing annotation with AIR.</title>
        <authorList>
            <person name="Florea L."/>
            <person name="Di Francesco V."/>
            <person name="Miller J."/>
            <person name="Turner R."/>
            <person name="Yao A."/>
            <person name="Harris M."/>
            <person name="Walenz B."/>
            <person name="Mobarry C."/>
            <person name="Merkulov G.V."/>
            <person name="Charlab R."/>
            <person name="Dew I."/>
            <person name="Deng Z."/>
            <person name="Istrail S."/>
            <person name="Li P."/>
            <person name="Sutton G."/>
        </authorList>
    </citation>
    <scope>NUCLEOTIDE SEQUENCE</scope>
    <source>
        <strain evidence="2">BN</strain>
    </source>
</reference>
<dbReference type="AlphaFoldDB" id="A6HJP9"/>
<proteinExistence type="predicted"/>
<organism evidence="2 3">
    <name type="scientific">Rattus norvegicus</name>
    <name type="common">Rat</name>
    <dbReference type="NCBI Taxonomy" id="10116"/>
    <lineage>
        <taxon>Eukaryota</taxon>
        <taxon>Metazoa</taxon>
        <taxon>Chordata</taxon>
        <taxon>Craniata</taxon>
        <taxon>Vertebrata</taxon>
        <taxon>Euteleostomi</taxon>
        <taxon>Mammalia</taxon>
        <taxon>Eutheria</taxon>
        <taxon>Euarchontoglires</taxon>
        <taxon>Glires</taxon>
        <taxon>Rodentia</taxon>
        <taxon>Myomorpha</taxon>
        <taxon>Muroidea</taxon>
        <taxon>Muridae</taxon>
        <taxon>Murinae</taxon>
        <taxon>Rattus</taxon>
    </lineage>
</organism>
<sequence length="45" mass="4763">MKRCCDSTATTSRLPRGPAWSPDLGSGTPLDVTSGELPSCRVKMP</sequence>